<feature type="region of interest" description="Disordered" evidence="1">
    <location>
        <begin position="116"/>
        <end position="143"/>
    </location>
</feature>
<feature type="region of interest" description="Disordered" evidence="1">
    <location>
        <begin position="1"/>
        <end position="35"/>
    </location>
</feature>
<evidence type="ECO:0000313" key="2">
    <source>
        <dbReference type="EMBL" id="CEM39730.1"/>
    </source>
</evidence>
<dbReference type="VEuPathDB" id="CryptoDB:Cvel_24996"/>
<dbReference type="EMBL" id="CDMZ01001951">
    <property type="protein sequence ID" value="CEM39730.1"/>
    <property type="molecule type" value="Genomic_DNA"/>
</dbReference>
<proteinExistence type="predicted"/>
<gene>
    <name evidence="2" type="ORF">Cvel_24996</name>
</gene>
<sequence>MNIVLSSSVESEEKKEKERNNEKKRNTVSECASGGDPHGCHLSCDHLPVVVSSVSRMHSSAASFSLCGTTKSGHLSVSSGREVVSVLLEVAETVHLQSPMCKIAQGVSWSDCMRQRKRERGEEKKEQTKREGRNVPSGRLRLSTGTSGLFPLLSIVEEGEAENCLRTLRGGRDGAETLTFFATLPVKALRESSVMPTFPPSSSGMIRGGGWMRVRCNQA</sequence>
<accession>A0A0G4H767</accession>
<feature type="compositionally biased region" description="Basic and acidic residues" evidence="1">
    <location>
        <begin position="119"/>
        <end position="133"/>
    </location>
</feature>
<dbReference type="AlphaFoldDB" id="A0A0G4H767"/>
<protein>
    <submittedName>
        <fullName evidence="2">Uncharacterized protein</fullName>
    </submittedName>
</protein>
<organism evidence="2">
    <name type="scientific">Chromera velia CCMP2878</name>
    <dbReference type="NCBI Taxonomy" id="1169474"/>
    <lineage>
        <taxon>Eukaryota</taxon>
        <taxon>Sar</taxon>
        <taxon>Alveolata</taxon>
        <taxon>Colpodellida</taxon>
        <taxon>Chromeraceae</taxon>
        <taxon>Chromera</taxon>
    </lineage>
</organism>
<feature type="compositionally biased region" description="Basic and acidic residues" evidence="1">
    <location>
        <begin position="11"/>
        <end position="27"/>
    </location>
</feature>
<reference evidence="2" key="1">
    <citation type="submission" date="2014-11" db="EMBL/GenBank/DDBJ databases">
        <authorList>
            <person name="Otto D Thomas"/>
            <person name="Naeem Raeece"/>
        </authorList>
    </citation>
    <scope>NUCLEOTIDE SEQUENCE</scope>
</reference>
<name>A0A0G4H767_9ALVE</name>
<evidence type="ECO:0000256" key="1">
    <source>
        <dbReference type="SAM" id="MobiDB-lite"/>
    </source>
</evidence>